<feature type="domain" description="N-acetyltransferase" evidence="3">
    <location>
        <begin position="5"/>
        <end position="173"/>
    </location>
</feature>
<comment type="caution">
    <text evidence="4">The sequence shown here is derived from an EMBL/GenBank/DDBJ whole genome shotgun (WGS) entry which is preliminary data.</text>
</comment>
<evidence type="ECO:0000256" key="1">
    <source>
        <dbReference type="ARBA" id="ARBA00022679"/>
    </source>
</evidence>
<keyword evidence="5" id="KW-1185">Reference proteome</keyword>
<dbReference type="PANTHER" id="PTHR43877">
    <property type="entry name" value="AMINOALKYLPHOSPHONATE N-ACETYLTRANSFERASE-RELATED-RELATED"/>
    <property type="match status" value="1"/>
</dbReference>
<dbReference type="Gene3D" id="3.40.630.30">
    <property type="match status" value="1"/>
</dbReference>
<organism evidence="4 5">
    <name type="scientific">Mucilaginibacter pankratovii</name>
    <dbReference type="NCBI Taxonomy" id="2772110"/>
    <lineage>
        <taxon>Bacteria</taxon>
        <taxon>Pseudomonadati</taxon>
        <taxon>Bacteroidota</taxon>
        <taxon>Sphingobacteriia</taxon>
        <taxon>Sphingobacteriales</taxon>
        <taxon>Sphingobacteriaceae</taxon>
        <taxon>Mucilaginibacter</taxon>
    </lineage>
</organism>
<evidence type="ECO:0000256" key="2">
    <source>
        <dbReference type="ARBA" id="ARBA00023315"/>
    </source>
</evidence>
<evidence type="ECO:0000259" key="3">
    <source>
        <dbReference type="PROSITE" id="PS51186"/>
    </source>
</evidence>
<dbReference type="InterPro" id="IPR050832">
    <property type="entry name" value="Bact_Acetyltransf"/>
</dbReference>
<gene>
    <name evidence="4" type="ORF">IDJ77_18685</name>
</gene>
<evidence type="ECO:0000313" key="5">
    <source>
        <dbReference type="Proteomes" id="UP000606600"/>
    </source>
</evidence>
<keyword evidence="2" id="KW-0012">Acyltransferase</keyword>
<dbReference type="InterPro" id="IPR016181">
    <property type="entry name" value="Acyl_CoA_acyltransferase"/>
</dbReference>
<name>A0ABR7WU56_9SPHI</name>
<evidence type="ECO:0000313" key="4">
    <source>
        <dbReference type="EMBL" id="MBD1365849.1"/>
    </source>
</evidence>
<dbReference type="PROSITE" id="PS51186">
    <property type="entry name" value="GNAT"/>
    <property type="match status" value="1"/>
</dbReference>
<protein>
    <submittedName>
        <fullName evidence="4">GNAT family N-acetyltransferase</fullName>
    </submittedName>
</protein>
<dbReference type="Proteomes" id="UP000606600">
    <property type="component" value="Unassembled WGS sequence"/>
</dbReference>
<keyword evidence="1" id="KW-0808">Transferase</keyword>
<dbReference type="CDD" id="cd04301">
    <property type="entry name" value="NAT_SF"/>
    <property type="match status" value="1"/>
</dbReference>
<sequence>MLSPILIQRVTPDQSARLLEVSRRTFFDAFAHLNNPADMEAFASKAFTLQSFEEQLANPDSHFFFAMIDGEPAGYLKLNYHKAQTEFQHPDALEVERIYVSKEYQGQQIGKQLIDFAIQTAVDAKFSYIWLGVWEQNAGAIRFYQSKGFCIFGKHKFMLGNDEQTDLLMKKEI</sequence>
<dbReference type="RefSeq" id="WP_191190515.1">
    <property type="nucleotide sequence ID" value="NZ_JACWMY010000010.1"/>
</dbReference>
<reference evidence="4 5" key="1">
    <citation type="submission" date="2020-09" db="EMBL/GenBank/DDBJ databases">
        <title>Novel species of Mucilaginibacter isolated from a glacier on the Tibetan Plateau.</title>
        <authorList>
            <person name="Liu Q."/>
            <person name="Xin Y.-H."/>
        </authorList>
    </citation>
    <scope>NUCLEOTIDE SEQUENCE [LARGE SCALE GENOMIC DNA]</scope>
    <source>
        <strain evidence="4 5">ZT4R22</strain>
    </source>
</reference>
<dbReference type="Pfam" id="PF00583">
    <property type="entry name" value="Acetyltransf_1"/>
    <property type="match status" value="1"/>
</dbReference>
<dbReference type="EMBL" id="JACWMY010000010">
    <property type="protein sequence ID" value="MBD1365849.1"/>
    <property type="molecule type" value="Genomic_DNA"/>
</dbReference>
<accession>A0ABR7WU56</accession>
<dbReference type="InterPro" id="IPR000182">
    <property type="entry name" value="GNAT_dom"/>
</dbReference>
<dbReference type="SUPFAM" id="SSF55729">
    <property type="entry name" value="Acyl-CoA N-acyltransferases (Nat)"/>
    <property type="match status" value="1"/>
</dbReference>
<proteinExistence type="predicted"/>